<dbReference type="EMBL" id="MN738750">
    <property type="protein sequence ID" value="QHS83181.1"/>
    <property type="molecule type" value="Genomic_DNA"/>
</dbReference>
<evidence type="ECO:0000313" key="3">
    <source>
        <dbReference type="EMBL" id="QHS83181.1"/>
    </source>
</evidence>
<proteinExistence type="predicted"/>
<feature type="coiled-coil region" evidence="1">
    <location>
        <begin position="330"/>
        <end position="357"/>
    </location>
</feature>
<feature type="region of interest" description="Disordered" evidence="2">
    <location>
        <begin position="157"/>
        <end position="189"/>
    </location>
</feature>
<accession>A0A6C0AV73</accession>
<sequence>MSKSIPENFYPIIRDLINDLDNTFPEFNTLLAFYKQDSFEEKFLPSVFDYCVKFFPERFFDILYQNEDIFSDNTNTHFLPHIDFQIFFTCEDVSEKTKQTLWKYLQLLLLSVIENVEDKSSFGDIGNMFEGIDESELQNKLSETMQGISSFFENMDAKEASEESTQGEDNGSNEKSEGGSIPGFSGAMPNLGSIQDHLSRLFNGKIGALAKEMADELANDFTDVFDEEDQENASGNPTKIIQKLMKNPAKIMDLMKKVSSKLESKMASGEISKDEMMREAQTMLSQMREMGGEQGLNDMLKQVAGGLGKNMKLDMNAIDRLTKQMSQRESVLKRNELKKKQSELQKIQQEKELQERIRIQKELASKYSVEETSKLNELVFKSTSGDVQERSFIHPDLLKDILAEEENGGTRAKTDLAKKPKKSKNKNKKKKAAK</sequence>
<feature type="compositionally biased region" description="Basic residues" evidence="2">
    <location>
        <begin position="419"/>
        <end position="434"/>
    </location>
</feature>
<evidence type="ECO:0000256" key="1">
    <source>
        <dbReference type="SAM" id="Coils"/>
    </source>
</evidence>
<feature type="region of interest" description="Disordered" evidence="2">
    <location>
        <begin position="403"/>
        <end position="434"/>
    </location>
</feature>
<keyword evidence="1" id="KW-0175">Coiled coil</keyword>
<name>A0A6C0AV73_9ZZZZ</name>
<reference evidence="3" key="1">
    <citation type="journal article" date="2020" name="Nature">
        <title>Giant virus diversity and host interactions through global metagenomics.</title>
        <authorList>
            <person name="Schulz F."/>
            <person name="Roux S."/>
            <person name="Paez-Espino D."/>
            <person name="Jungbluth S."/>
            <person name="Walsh D.A."/>
            <person name="Denef V.J."/>
            <person name="McMahon K.D."/>
            <person name="Konstantinidis K.T."/>
            <person name="Eloe-Fadrosh E.A."/>
            <person name="Kyrpides N.C."/>
            <person name="Woyke T."/>
        </authorList>
    </citation>
    <scope>NUCLEOTIDE SEQUENCE</scope>
    <source>
        <strain evidence="3">GVMAG-S-ERX555943-30</strain>
    </source>
</reference>
<protein>
    <submittedName>
        <fullName evidence="3">Uncharacterized protein</fullName>
    </submittedName>
</protein>
<organism evidence="3">
    <name type="scientific">viral metagenome</name>
    <dbReference type="NCBI Taxonomy" id="1070528"/>
    <lineage>
        <taxon>unclassified sequences</taxon>
        <taxon>metagenomes</taxon>
        <taxon>organismal metagenomes</taxon>
    </lineage>
</organism>
<evidence type="ECO:0000256" key="2">
    <source>
        <dbReference type="SAM" id="MobiDB-lite"/>
    </source>
</evidence>
<dbReference type="AlphaFoldDB" id="A0A6C0AV73"/>